<organism evidence="1">
    <name type="scientific">freshwater metagenome</name>
    <dbReference type="NCBI Taxonomy" id="449393"/>
    <lineage>
        <taxon>unclassified sequences</taxon>
        <taxon>metagenomes</taxon>
        <taxon>ecological metagenomes</taxon>
    </lineage>
</organism>
<dbReference type="EMBL" id="CAFBMP010000054">
    <property type="protein sequence ID" value="CAB4908604.1"/>
    <property type="molecule type" value="Genomic_DNA"/>
</dbReference>
<name>A0A6J7GNB7_9ZZZZ</name>
<protein>
    <submittedName>
        <fullName evidence="1">Unannotated protein</fullName>
    </submittedName>
</protein>
<reference evidence="1" key="1">
    <citation type="submission" date="2020-05" db="EMBL/GenBank/DDBJ databases">
        <authorList>
            <person name="Chiriac C."/>
            <person name="Salcher M."/>
            <person name="Ghai R."/>
            <person name="Kavagutti S V."/>
        </authorList>
    </citation>
    <scope>NUCLEOTIDE SEQUENCE</scope>
</reference>
<dbReference type="AlphaFoldDB" id="A0A6J7GNB7"/>
<accession>A0A6J7GNB7</accession>
<sequence length="203" mass="23065">MNMGSGPPYKEMTMGEFKGSAKSGDLSVALSNDELHILINLVEQLLELLGERNFVHHYQSNDPFAQLMAASIGNLESAIEQPEDPVLRRLLPNAYADPESAGEFRKYTESSLRMVKQTHLMYLREQLVFPVDHELPKADIAVTDPTQWLIAINDLRLALAVRLDIKQDSYEKYELMKDSDEQKPLFAVYFWLGGIQESLISHI</sequence>
<dbReference type="Pfam" id="PF09438">
    <property type="entry name" value="DUF2017"/>
    <property type="match status" value="1"/>
</dbReference>
<dbReference type="InterPro" id="IPR018561">
    <property type="entry name" value="AosR"/>
</dbReference>
<proteinExistence type="predicted"/>
<evidence type="ECO:0000313" key="1">
    <source>
        <dbReference type="EMBL" id="CAB4908604.1"/>
    </source>
</evidence>
<gene>
    <name evidence="1" type="ORF">UFOPK3608_00792</name>
</gene>